<dbReference type="InterPro" id="IPR026992">
    <property type="entry name" value="DIOX_N"/>
</dbReference>
<dbReference type="Gene3D" id="2.60.120.330">
    <property type="entry name" value="B-lactam Antibiotic, Isopenicillin N Synthase, Chain"/>
    <property type="match status" value="1"/>
</dbReference>
<dbReference type="Pfam" id="PF03171">
    <property type="entry name" value="2OG-FeII_Oxy"/>
    <property type="match status" value="1"/>
</dbReference>
<keyword evidence="2" id="KW-0045">Antibiotic biosynthesis</keyword>
<reference evidence="5" key="2">
    <citation type="submission" date="2020-09" db="EMBL/GenBank/DDBJ databases">
        <authorList>
            <person name="Sun Q."/>
            <person name="Ohkuma M."/>
        </authorList>
    </citation>
    <scope>NUCLEOTIDE SEQUENCE</scope>
    <source>
        <strain evidence="5">JCM 4714</strain>
    </source>
</reference>
<name>A0A918YVL8_9ACTN</name>
<evidence type="ECO:0000256" key="1">
    <source>
        <dbReference type="ARBA" id="ARBA00004792"/>
    </source>
</evidence>
<dbReference type="InterPro" id="IPR044861">
    <property type="entry name" value="IPNS-like_FE2OG_OXY"/>
</dbReference>
<keyword evidence="3" id="KW-0408">Iron</keyword>
<dbReference type="PROSITE" id="PS51471">
    <property type="entry name" value="FE2OG_OXY"/>
    <property type="match status" value="1"/>
</dbReference>
<reference evidence="5" key="1">
    <citation type="journal article" date="2014" name="Int. J. Syst. Evol. Microbiol.">
        <title>Complete genome sequence of Corynebacterium casei LMG S-19264T (=DSM 44701T), isolated from a smear-ripened cheese.</title>
        <authorList>
            <consortium name="US DOE Joint Genome Institute (JGI-PGF)"/>
            <person name="Walter F."/>
            <person name="Albersmeier A."/>
            <person name="Kalinowski J."/>
            <person name="Ruckert C."/>
        </authorList>
    </citation>
    <scope>NUCLEOTIDE SEQUENCE</scope>
    <source>
        <strain evidence="5">JCM 4714</strain>
    </source>
</reference>
<keyword evidence="6" id="KW-1185">Reference proteome</keyword>
<evidence type="ECO:0000313" key="6">
    <source>
        <dbReference type="Proteomes" id="UP000655443"/>
    </source>
</evidence>
<dbReference type="RefSeq" id="WP_229882497.1">
    <property type="nucleotide sequence ID" value="NZ_BMVG01000064.1"/>
</dbReference>
<dbReference type="GO" id="GO:0017000">
    <property type="term" value="P:antibiotic biosynthetic process"/>
    <property type="evidence" value="ECO:0007669"/>
    <property type="project" value="UniProtKB-KW"/>
</dbReference>
<dbReference type="GO" id="GO:0046872">
    <property type="term" value="F:metal ion binding"/>
    <property type="evidence" value="ECO:0007669"/>
    <property type="project" value="UniProtKB-KW"/>
</dbReference>
<dbReference type="InterPro" id="IPR027443">
    <property type="entry name" value="IPNS-like_sf"/>
</dbReference>
<evidence type="ECO:0000256" key="2">
    <source>
        <dbReference type="ARBA" id="ARBA00023194"/>
    </source>
</evidence>
<dbReference type="GO" id="GO:0016491">
    <property type="term" value="F:oxidoreductase activity"/>
    <property type="evidence" value="ECO:0007669"/>
    <property type="project" value="UniProtKB-KW"/>
</dbReference>
<dbReference type="Proteomes" id="UP000655443">
    <property type="component" value="Unassembled WGS sequence"/>
</dbReference>
<gene>
    <name evidence="5" type="ORF">GCM10010339_90400</name>
</gene>
<evidence type="ECO:0000256" key="3">
    <source>
        <dbReference type="RuleBase" id="RU003682"/>
    </source>
</evidence>
<protein>
    <submittedName>
        <fullName evidence="5">Oxidoreductase</fullName>
    </submittedName>
</protein>
<comment type="caution">
    <text evidence="5">The sequence shown here is derived from an EMBL/GenBank/DDBJ whole genome shotgun (WGS) entry which is preliminary data.</text>
</comment>
<dbReference type="AlphaFoldDB" id="A0A918YVL8"/>
<dbReference type="SUPFAM" id="SSF51197">
    <property type="entry name" value="Clavaminate synthase-like"/>
    <property type="match status" value="1"/>
</dbReference>
<dbReference type="PRINTS" id="PR00682">
    <property type="entry name" value="IPNSYNTHASE"/>
</dbReference>
<evidence type="ECO:0000313" key="5">
    <source>
        <dbReference type="EMBL" id="GHE15513.1"/>
    </source>
</evidence>
<keyword evidence="3" id="KW-0560">Oxidoreductase</keyword>
<organism evidence="5 6">
    <name type="scientific">Streptomyces alanosinicus</name>
    <dbReference type="NCBI Taxonomy" id="68171"/>
    <lineage>
        <taxon>Bacteria</taxon>
        <taxon>Bacillati</taxon>
        <taxon>Actinomycetota</taxon>
        <taxon>Actinomycetes</taxon>
        <taxon>Kitasatosporales</taxon>
        <taxon>Streptomycetaceae</taxon>
        <taxon>Streptomyces</taxon>
    </lineage>
</organism>
<dbReference type="InterPro" id="IPR005123">
    <property type="entry name" value="Oxoglu/Fe-dep_dioxygenase_dom"/>
</dbReference>
<evidence type="ECO:0000259" key="4">
    <source>
        <dbReference type="PROSITE" id="PS51471"/>
    </source>
</evidence>
<accession>A0A918YVL8</accession>
<dbReference type="InterPro" id="IPR050231">
    <property type="entry name" value="Iron_ascorbate_oxido_reductase"/>
</dbReference>
<comment type="similarity">
    <text evidence="3">Belongs to the iron/ascorbate-dependent oxidoreductase family.</text>
</comment>
<keyword evidence="3" id="KW-0479">Metal-binding</keyword>
<dbReference type="EMBL" id="BMVG01000064">
    <property type="protein sequence ID" value="GHE15513.1"/>
    <property type="molecule type" value="Genomic_DNA"/>
</dbReference>
<sequence length="311" mass="33966">MAEGKRSGIPDVCLPNPGAGWTAEDKARAAAEIGAACRRGGYFFLRHHGVAADLLSAVYEETRQFYRLPVTEKSKYNASEQSQFLGYRGLGREKSTAHAGAEACEQYRIGNAEGALGMRIAADFYSAPFVNGACLFRYMVDLGDRVLSACVDDLGLGTAGLDSSMNSPMHRLGLNYYGVGHGEKIGNTVDYAMSPHVDLSIFTILAQNEPGLEVRGPEGDWICVPPAQDALFVFLGDYLQRWTNGLYVASAHRVRQVRGERLSIQYKHRPGHDAVVSPLSRFVDEGNPARYEPFDTGRQYASFLKSLLGSG</sequence>
<dbReference type="Pfam" id="PF14226">
    <property type="entry name" value="DIOX_N"/>
    <property type="match status" value="1"/>
</dbReference>
<feature type="domain" description="Fe2OG dioxygenase" evidence="4">
    <location>
        <begin position="167"/>
        <end position="270"/>
    </location>
</feature>
<dbReference type="PANTHER" id="PTHR47990">
    <property type="entry name" value="2-OXOGLUTARATE (2OG) AND FE(II)-DEPENDENT OXYGENASE SUPERFAMILY PROTEIN-RELATED"/>
    <property type="match status" value="1"/>
</dbReference>
<proteinExistence type="inferred from homology"/>
<comment type="pathway">
    <text evidence="1">Antibiotic biosynthesis.</text>
</comment>